<dbReference type="InterPro" id="IPR037516">
    <property type="entry name" value="Tripartite_DENN"/>
</dbReference>
<dbReference type="SMART" id="SM00799">
    <property type="entry name" value="DENN"/>
    <property type="match status" value="1"/>
</dbReference>
<organism evidence="4 5">
    <name type="scientific">Opisthorchis felineus</name>
    <dbReference type="NCBI Taxonomy" id="147828"/>
    <lineage>
        <taxon>Eukaryota</taxon>
        <taxon>Metazoa</taxon>
        <taxon>Spiralia</taxon>
        <taxon>Lophotrochozoa</taxon>
        <taxon>Platyhelminthes</taxon>
        <taxon>Trematoda</taxon>
        <taxon>Digenea</taxon>
        <taxon>Opisthorchiida</taxon>
        <taxon>Opisthorchiata</taxon>
        <taxon>Opisthorchiidae</taxon>
        <taxon>Opisthorchis</taxon>
    </lineage>
</organism>
<dbReference type="AlphaFoldDB" id="A0A4S2LS09"/>
<feature type="domain" description="UDENN" evidence="3">
    <location>
        <begin position="1"/>
        <end position="406"/>
    </location>
</feature>
<protein>
    <recommendedName>
        <fullName evidence="3">UDENN domain-containing protein</fullName>
    </recommendedName>
</protein>
<dbReference type="OrthoDB" id="206724at2759"/>
<evidence type="ECO:0000313" key="5">
    <source>
        <dbReference type="Proteomes" id="UP000308267"/>
    </source>
</evidence>
<feature type="region of interest" description="Disordered" evidence="2">
    <location>
        <begin position="894"/>
        <end position="924"/>
    </location>
</feature>
<dbReference type="STRING" id="147828.A0A4S2LS09"/>
<proteinExistence type="predicted"/>
<comment type="caution">
    <text evidence="4">The sequence shown here is derived from an EMBL/GenBank/DDBJ whole genome shotgun (WGS) entry which is preliminary data.</text>
</comment>
<evidence type="ECO:0000256" key="2">
    <source>
        <dbReference type="SAM" id="MobiDB-lite"/>
    </source>
</evidence>
<dbReference type="PANTHER" id="PTHR13196:SF14">
    <property type="entry name" value="UDENN DOMAIN-CONTAINING PROTEIN"/>
    <property type="match status" value="1"/>
</dbReference>
<gene>
    <name evidence="4" type="ORF">CRM22_005264</name>
</gene>
<dbReference type="GO" id="GO:1901981">
    <property type="term" value="F:phosphatidylinositol phosphate binding"/>
    <property type="evidence" value="ECO:0007669"/>
    <property type="project" value="TreeGrafter"/>
</dbReference>
<keyword evidence="5" id="KW-1185">Reference proteome</keyword>
<dbReference type="PANTHER" id="PTHR13196">
    <property type="entry name" value="DENN DOMAIN-CONTAINING"/>
    <property type="match status" value="1"/>
</dbReference>
<feature type="compositionally biased region" description="Pro residues" evidence="2">
    <location>
        <begin position="655"/>
        <end position="664"/>
    </location>
</feature>
<dbReference type="GO" id="GO:0005085">
    <property type="term" value="F:guanyl-nucleotide exchange factor activity"/>
    <property type="evidence" value="ECO:0007669"/>
    <property type="project" value="InterPro"/>
</dbReference>
<feature type="compositionally biased region" description="Polar residues" evidence="2">
    <location>
        <begin position="829"/>
        <end position="843"/>
    </location>
</feature>
<dbReference type="PROSITE" id="PS50211">
    <property type="entry name" value="DENN"/>
    <property type="match status" value="1"/>
</dbReference>
<feature type="region of interest" description="Disordered" evidence="2">
    <location>
        <begin position="802"/>
        <end position="845"/>
    </location>
</feature>
<dbReference type="Gene3D" id="3.30.450.200">
    <property type="match status" value="1"/>
</dbReference>
<dbReference type="GO" id="GO:0005829">
    <property type="term" value="C:cytosol"/>
    <property type="evidence" value="ECO:0007669"/>
    <property type="project" value="TreeGrafter"/>
</dbReference>
<dbReference type="GO" id="GO:0006897">
    <property type="term" value="P:endocytosis"/>
    <property type="evidence" value="ECO:0007669"/>
    <property type="project" value="TreeGrafter"/>
</dbReference>
<reference evidence="4 5" key="1">
    <citation type="journal article" date="2019" name="BMC Genomics">
        <title>New insights from Opisthorchis felineus genome: update on genomics of the epidemiologically important liver flukes.</title>
        <authorList>
            <person name="Ershov N.I."/>
            <person name="Mordvinov V.A."/>
            <person name="Prokhortchouk E.B."/>
            <person name="Pakharukova M.Y."/>
            <person name="Gunbin K.V."/>
            <person name="Ustyantsev K."/>
            <person name="Genaev M.A."/>
            <person name="Blinov A.G."/>
            <person name="Mazur A."/>
            <person name="Boulygina E."/>
            <person name="Tsygankova S."/>
            <person name="Khrameeva E."/>
            <person name="Chekanov N."/>
            <person name="Fan G."/>
            <person name="Xiao A."/>
            <person name="Zhang H."/>
            <person name="Xu X."/>
            <person name="Yang H."/>
            <person name="Solovyev V."/>
            <person name="Lee S.M."/>
            <person name="Liu X."/>
            <person name="Afonnikov D.A."/>
            <person name="Skryabin K.G."/>
        </authorList>
    </citation>
    <scope>NUCLEOTIDE SEQUENCE [LARGE SCALE GENOMIC DNA]</scope>
    <source>
        <strain evidence="4">AK-0245</strain>
        <tissue evidence="4">Whole organism</tissue>
    </source>
</reference>
<evidence type="ECO:0000256" key="1">
    <source>
        <dbReference type="SAM" id="Coils"/>
    </source>
</evidence>
<keyword evidence="1" id="KW-0175">Coiled coil</keyword>
<dbReference type="Proteomes" id="UP000308267">
    <property type="component" value="Unassembled WGS sequence"/>
</dbReference>
<dbReference type="Gene3D" id="3.40.50.11500">
    <property type="match status" value="1"/>
</dbReference>
<feature type="region of interest" description="Disordered" evidence="2">
    <location>
        <begin position="564"/>
        <end position="611"/>
    </location>
</feature>
<name>A0A4S2LS09_OPIFE</name>
<feature type="region of interest" description="Disordered" evidence="2">
    <location>
        <begin position="646"/>
        <end position="665"/>
    </location>
</feature>
<feature type="coiled-coil region" evidence="1">
    <location>
        <begin position="294"/>
        <end position="321"/>
    </location>
</feature>
<feature type="region of interest" description="Disordered" evidence="2">
    <location>
        <begin position="971"/>
        <end position="993"/>
    </location>
</feature>
<accession>A0A4S2LS09</accession>
<dbReference type="InterPro" id="IPR043153">
    <property type="entry name" value="DENN_C"/>
</dbReference>
<sequence>MFDLCERNARSIINYFILYERAGPEYRVHRMYPADPTGVYASRILEFGFSCCNEKKVGENFVIVFTDAQGTLEFVFCHWPNTQLILCISSALPWCACFHGLLDIISRNELYRESRWPAFQPFLSRLLSTRPPPQPIDYVTCQDPFSVNRHLKFRIPSSNSPHNLKYVMEYYNALDVSLWIHVFVCLILERSVLFYSKRLSRLTACVIAAVSLLHPLQWVHSFYPLIPKKVIEVLGCPAPFVAGIHSCNLQAAMEHVNSGTCVVDLDAGRINLYQSSESTENDSDGEFATPKAVYEFLRRHLKDLQRQLNSAMRLNKASDSNWKRVDGEACQFFEQLTKPFFYMIANLLGCYSDCIVNNRGSPEVDIDLLIARQKCPGLEPFFRTLCEAQAVQLFLDGRVRNPPDPSTDAFESFCLTLRGSNKQGCRKQRLSSTVSAPSTPVPIAVTLNGSTLTSNGGSGLIRGQYLDVDLPSFGTQRWVQSKKLKNPGEPCSWDKQKNIAKYPKNAPTSAYSWANISQKLRAQAITLRNLSSSKEMISSRNGIDRRATIGITQDDVDTRCQLEGYRPPRPSVLPEVRCSPLTGSTPGLRESTREPSRLPRPTSTIARNDHSKILSHIPTEWRAPRKPDAHLGTLALPVKYAQTIASQSTPEPKPKPPPRPPPPQALQSITAAEARSRTVLSQPDEFSPPILESPILPVFVPPSHHRPVQNFPTSICDTAPPRPPLDTVASEAIVPNLPPTRAFNSLRGSTRSRTHYTDCAPPPIPPRNPSIRSGPRLFAPSPVGTIRLAPASNLLHRRLASRYKRTTETRSSLDRVPSPPLRDRELETKPTQTLPTSGRQPSYENVLFGDGNAPTATIPRSLHLPRSRSETIHLPLNPNLYQEVNKLNIYPSSSLQHRSRSTGQLANGDSYSLKSRDSGHTDSSAVENAVWLKRKYATFAERRRTNRVPYYRLHRARTVSVHRSSAYLTSNANNLGGSQGAAPIASEESNSIE</sequence>
<dbReference type="InterPro" id="IPR040032">
    <property type="entry name" value="DENND1A/B/C"/>
</dbReference>
<evidence type="ECO:0000313" key="4">
    <source>
        <dbReference type="EMBL" id="TGZ66543.1"/>
    </source>
</evidence>
<dbReference type="InterPro" id="IPR001194">
    <property type="entry name" value="cDENN_dom"/>
</dbReference>
<feature type="compositionally biased region" description="Polar residues" evidence="2">
    <location>
        <begin position="894"/>
        <end position="913"/>
    </location>
</feature>
<feature type="compositionally biased region" description="Polar residues" evidence="2">
    <location>
        <begin position="742"/>
        <end position="751"/>
    </location>
</feature>
<evidence type="ECO:0000259" key="3">
    <source>
        <dbReference type="PROSITE" id="PS50211"/>
    </source>
</evidence>
<feature type="region of interest" description="Disordered" evidence="2">
    <location>
        <begin position="739"/>
        <end position="773"/>
    </location>
</feature>
<dbReference type="EMBL" id="SJOL01006449">
    <property type="protein sequence ID" value="TGZ66543.1"/>
    <property type="molecule type" value="Genomic_DNA"/>
</dbReference>
<dbReference type="Pfam" id="PF02141">
    <property type="entry name" value="DENN"/>
    <property type="match status" value="1"/>
</dbReference>
<dbReference type="GO" id="GO:0032456">
    <property type="term" value="P:endocytic recycling"/>
    <property type="evidence" value="ECO:0007669"/>
    <property type="project" value="TreeGrafter"/>
</dbReference>